<sequence length="341" mass="36415">MTDPAALLADSAWHLDALDLQAGRARFVKLARGQLEDTPFLDERLDRTSLESADIALGELASGSIPAPDRAPVFIWHSAFCGSTLLARCLSAEGASVCLREPAALMALASLKRHGHTARFQQLAAPTFRTLGRTAGAGERAVIKPTNIVNNLVGEAAQAFPDAKHLFLTSDIEAFIVSIAKKAEPGRAFARRMFALFARDGLSAGRIPGEQLFGLTDMQVAALVWHMEIEQMRAAQAALGTGRAAWLDGDAFIARPAEALAAADAFFDIGLGEDRIAEVVSGPLMARDAKDPGRAFGAETRRSEGAAVREQLGDDLGRIVEWSFQVLPSTPRSAYLANALI</sequence>
<dbReference type="SUPFAM" id="SSF52540">
    <property type="entry name" value="P-loop containing nucleoside triphosphate hydrolases"/>
    <property type="match status" value="1"/>
</dbReference>
<dbReference type="OrthoDB" id="3397773at2"/>
<evidence type="ECO:0000313" key="2">
    <source>
        <dbReference type="Proteomes" id="UP000245168"/>
    </source>
</evidence>
<dbReference type="RefSeq" id="WP_109252622.1">
    <property type="nucleotide sequence ID" value="NZ_QEXV01000003.1"/>
</dbReference>
<dbReference type="EMBL" id="QEXV01000003">
    <property type="protein sequence ID" value="PWE17391.1"/>
    <property type="molecule type" value="Genomic_DNA"/>
</dbReference>
<reference evidence="2" key="1">
    <citation type="submission" date="2018-05" db="EMBL/GenBank/DDBJ databases">
        <authorList>
            <person name="Liu B.-T."/>
        </authorList>
    </citation>
    <scope>NUCLEOTIDE SEQUENCE [LARGE SCALE GENOMIC DNA]</scope>
    <source>
        <strain evidence="2">WD6-1</strain>
    </source>
</reference>
<dbReference type="Proteomes" id="UP000245168">
    <property type="component" value="Unassembled WGS sequence"/>
</dbReference>
<evidence type="ECO:0000313" key="1">
    <source>
        <dbReference type="EMBL" id="PWE17391.1"/>
    </source>
</evidence>
<keyword evidence="2" id="KW-1185">Reference proteome</keyword>
<accession>A0A2U2BTQ8</accession>
<organism evidence="1 2">
    <name type="scientific">Marinicauda salina</name>
    <dbReference type="NCBI Taxonomy" id="2135793"/>
    <lineage>
        <taxon>Bacteria</taxon>
        <taxon>Pseudomonadati</taxon>
        <taxon>Pseudomonadota</taxon>
        <taxon>Alphaproteobacteria</taxon>
        <taxon>Maricaulales</taxon>
        <taxon>Maricaulaceae</taxon>
        <taxon>Marinicauda</taxon>
    </lineage>
</organism>
<comment type="caution">
    <text evidence="1">The sequence shown here is derived from an EMBL/GenBank/DDBJ whole genome shotgun (WGS) entry which is preliminary data.</text>
</comment>
<gene>
    <name evidence="1" type="ORF">DDZ18_06820</name>
</gene>
<name>A0A2U2BTQ8_9PROT</name>
<dbReference type="Gene3D" id="3.40.50.300">
    <property type="entry name" value="P-loop containing nucleotide triphosphate hydrolases"/>
    <property type="match status" value="1"/>
</dbReference>
<evidence type="ECO:0008006" key="3">
    <source>
        <dbReference type="Google" id="ProtNLM"/>
    </source>
</evidence>
<dbReference type="AlphaFoldDB" id="A0A2U2BTQ8"/>
<dbReference type="InterPro" id="IPR027417">
    <property type="entry name" value="P-loop_NTPase"/>
</dbReference>
<protein>
    <recommendedName>
        <fullName evidence="3">Sulfotransferase family protein</fullName>
    </recommendedName>
</protein>
<proteinExistence type="predicted"/>